<reference evidence="3 4" key="2">
    <citation type="submission" date="2020-03" db="EMBL/GenBank/DDBJ databases">
        <title>Kangsaoukella pontilimi gen. nov., sp. nov., a new member of the family Rhodobacteraceae isolated from a tidal mudflat.</title>
        <authorList>
            <person name="Kim I.S."/>
        </authorList>
    </citation>
    <scope>NUCLEOTIDE SEQUENCE [LARGE SCALE GENOMIC DNA]</scope>
    <source>
        <strain evidence="3 4">GH1-50</strain>
    </source>
</reference>
<dbReference type="InterPro" id="IPR007936">
    <property type="entry name" value="VapE-like_dom"/>
</dbReference>
<sequence length="780" mass="87515">MTKEMMSVPGEQQENLIPYAVGGQRFGTVENRSGTFAQIASEVLQPLESDLTREEFLELPPNRQAFEKGSHGFWLRTTCLDGIRRNDHVEPGRILTLDLDYLEESFLHFMRMVGLAPLVGVANFWHTSRSHSATCPKVRLAVLLSRDVIAPEYEFVARIFGELIGLEKCDSKGFRPAQMMFKPTTHKGELENFVSEFRDGKPLDVDALINEHPDAIYSDPSTWPRLPNEKPLPNTHGRKAEYPLDKGGLVGAFCRAHPSLSDEIDDGLLTEFYLSSARAQGRVARAQWIGGSGGEGVLVYDDVFLYSHHESDPCGDGRVHNIWDAVRIHRFGELDDQDRQYTNPSSRPSWKAMVEFANNDEATREQLLVELSDAYNLLEVEEDRVPATAEQARSTIIFTVSGQIAQTMTNAIAYLTIINEENNLRLSHNELTGEDEWKGGLEIKDADLALIRVQIEQRGFSKVSDSLTASAVRVVAMRNAFNPVTDYLDGLVWDGVPRLSFWLSTYARVVDSPYARAVGRAWIIQLVARAYIPGCKADHVLTLIGDQGIRKSTLCAVLGGPWYGDGLPSIAGHNGEERAAQWLPGHWVVELSEMAPTRAADIESLKAFLSRGTDKSRHAYARLHERTPRRCAFIATTNNAQFIRDKTGGRRFWPVNCEKVIDIDGLRVARDQLFAEARDAFNANEPWHLSEEIEQLAREAQEEAAELDPWEELLSNHIQQQNEQGKPAEGFSTTGLLGIVGMEPGRWCNKDAARMGQIMKGLGYTKRRRGKDSSRKWWLG</sequence>
<accession>A0A7C9NE92</accession>
<comment type="caution">
    <text evidence="3">The sequence shown here is derived from an EMBL/GenBank/DDBJ whole genome shotgun (WGS) entry which is preliminary data.</text>
</comment>
<evidence type="ECO:0000313" key="3">
    <source>
        <dbReference type="EMBL" id="MXQ08019.1"/>
    </source>
</evidence>
<dbReference type="Pfam" id="PF05272">
    <property type="entry name" value="VapE-like_dom"/>
    <property type="match status" value="1"/>
</dbReference>
<dbReference type="PANTHER" id="PTHR34985">
    <property type="entry name" value="SLR0554 PROTEIN"/>
    <property type="match status" value="1"/>
</dbReference>
<reference evidence="3 4" key="1">
    <citation type="submission" date="2019-12" db="EMBL/GenBank/DDBJ databases">
        <authorList>
            <person name="Lee S.D."/>
        </authorList>
    </citation>
    <scope>NUCLEOTIDE SEQUENCE [LARGE SCALE GENOMIC DNA]</scope>
    <source>
        <strain evidence="3 4">GH1-50</strain>
    </source>
</reference>
<gene>
    <name evidence="3" type="ORF">GQ651_09195</name>
</gene>
<feature type="domain" description="Virulence-associated protein E-like" evidence="2">
    <location>
        <begin position="488"/>
        <end position="704"/>
    </location>
</feature>
<name>A0A7C9NE92_9RHOB</name>
<evidence type="ECO:0000259" key="2">
    <source>
        <dbReference type="Pfam" id="PF05272"/>
    </source>
</evidence>
<dbReference type="Proteomes" id="UP000480350">
    <property type="component" value="Unassembled WGS sequence"/>
</dbReference>
<evidence type="ECO:0000313" key="4">
    <source>
        <dbReference type="Proteomes" id="UP000480350"/>
    </source>
</evidence>
<dbReference type="RefSeq" id="WP_160763856.1">
    <property type="nucleotide sequence ID" value="NZ_WUPT01000001.1"/>
</dbReference>
<protein>
    <recommendedName>
        <fullName evidence="2">Virulence-associated protein E-like domain-containing protein</fullName>
    </recommendedName>
</protein>
<dbReference type="PANTHER" id="PTHR34985:SF1">
    <property type="entry name" value="SLR0554 PROTEIN"/>
    <property type="match status" value="1"/>
</dbReference>
<keyword evidence="4" id="KW-1185">Reference proteome</keyword>
<dbReference type="EMBL" id="WUPT01000001">
    <property type="protein sequence ID" value="MXQ08019.1"/>
    <property type="molecule type" value="Genomic_DNA"/>
</dbReference>
<evidence type="ECO:0000256" key="1">
    <source>
        <dbReference type="SAM" id="MobiDB-lite"/>
    </source>
</evidence>
<proteinExistence type="predicted"/>
<dbReference type="AlphaFoldDB" id="A0A7C9NE92"/>
<organism evidence="3 4">
    <name type="scientific">Kangsaoukella pontilimi</name>
    <dbReference type="NCBI Taxonomy" id="2691042"/>
    <lineage>
        <taxon>Bacteria</taxon>
        <taxon>Pseudomonadati</taxon>
        <taxon>Pseudomonadota</taxon>
        <taxon>Alphaproteobacteria</taxon>
        <taxon>Rhodobacterales</taxon>
        <taxon>Paracoccaceae</taxon>
        <taxon>Kangsaoukella</taxon>
    </lineage>
</organism>
<feature type="region of interest" description="Disordered" evidence="1">
    <location>
        <begin position="219"/>
        <end position="240"/>
    </location>
</feature>